<dbReference type="GO" id="GO:0005525">
    <property type="term" value="F:GTP binding"/>
    <property type="evidence" value="ECO:0007669"/>
    <property type="project" value="UniProtKB-KW"/>
</dbReference>
<dbReference type="RefSeq" id="WP_078219152.1">
    <property type="nucleotide sequence ID" value="NZ_MUXZ01000032.1"/>
</dbReference>
<gene>
    <name evidence="3" type="ORF">NCTC1659_00482</name>
</gene>
<evidence type="ECO:0000313" key="4">
    <source>
        <dbReference type="Proteomes" id="UP000254329"/>
    </source>
</evidence>
<evidence type="ECO:0000256" key="1">
    <source>
        <dbReference type="ARBA" id="ARBA00022741"/>
    </source>
</evidence>
<keyword evidence="2" id="KW-0342">GTP-binding</keyword>
<dbReference type="Gene3D" id="3.30.1330.20">
    <property type="entry name" value="Tubulin/FtsZ, C-terminal domain"/>
    <property type="match status" value="1"/>
</dbReference>
<evidence type="ECO:0000256" key="2">
    <source>
        <dbReference type="ARBA" id="ARBA00023134"/>
    </source>
</evidence>
<dbReference type="EMBL" id="UGHF01000001">
    <property type="protein sequence ID" value="STO59235.1"/>
    <property type="molecule type" value="Genomic_DNA"/>
</dbReference>
<proteinExistence type="predicted"/>
<name>A0A1V4AZA1_9PAST</name>
<dbReference type="InterPro" id="IPR037103">
    <property type="entry name" value="Tubulin/FtsZ-like_C"/>
</dbReference>
<accession>A0A1V4AZA1</accession>
<dbReference type="Proteomes" id="UP000254329">
    <property type="component" value="Unassembled WGS sequence"/>
</dbReference>
<keyword evidence="4" id="KW-1185">Reference proteome</keyword>
<dbReference type="AlphaFoldDB" id="A0A1V4AZA1"/>
<protein>
    <submittedName>
        <fullName evidence="3">Uncharacterized protein</fullName>
    </submittedName>
</protein>
<organism evidence="3 4">
    <name type="scientific">Canicola haemoglobinophilus</name>
    <dbReference type="NCBI Taxonomy" id="733"/>
    <lineage>
        <taxon>Bacteria</taxon>
        <taxon>Pseudomonadati</taxon>
        <taxon>Pseudomonadota</taxon>
        <taxon>Gammaproteobacteria</taxon>
        <taxon>Pasteurellales</taxon>
        <taxon>Pasteurellaceae</taxon>
        <taxon>Canicola</taxon>
    </lineage>
</organism>
<sequence>MNTILENNLMLPYQFVILTKDKTSSNKLSKMEILSYAEFVSISAQIKPAITFFIMNTPLDVEWVAHFRPMSESFYVITINDMINPYKYQHAADGVIDLQEEQLPDFYQAISSICINYGIIQIDLMDFRRCLEGQISKLYTYKLNEGNLESSLHKFLDMNKQNLFNAKSILAVITTGLALKLEQFVMIGEEIQQYAPNTIVNMATGLEINETENNDLFSLSIFIGK</sequence>
<evidence type="ECO:0000313" key="3">
    <source>
        <dbReference type="EMBL" id="STO59235.1"/>
    </source>
</evidence>
<keyword evidence="1" id="KW-0547">Nucleotide-binding</keyword>
<reference evidence="3 4" key="1">
    <citation type="submission" date="2018-06" db="EMBL/GenBank/DDBJ databases">
        <authorList>
            <consortium name="Pathogen Informatics"/>
            <person name="Doyle S."/>
        </authorList>
    </citation>
    <scope>NUCLEOTIDE SEQUENCE [LARGE SCALE GENOMIC DNA]</scope>
    <source>
        <strain evidence="3 4">NCTC1659</strain>
    </source>
</reference>